<feature type="domain" description="L1 transposable element RRM" evidence="1">
    <location>
        <begin position="65"/>
        <end position="103"/>
    </location>
</feature>
<organism evidence="2 3">
    <name type="scientific">Latimeria chalumnae</name>
    <name type="common">Coelacanth</name>
    <dbReference type="NCBI Taxonomy" id="7897"/>
    <lineage>
        <taxon>Eukaryota</taxon>
        <taxon>Metazoa</taxon>
        <taxon>Chordata</taxon>
        <taxon>Craniata</taxon>
        <taxon>Vertebrata</taxon>
        <taxon>Euteleostomi</taxon>
        <taxon>Coelacanthiformes</taxon>
        <taxon>Coelacanthidae</taxon>
        <taxon>Latimeria</taxon>
    </lineage>
</organism>
<dbReference type="AlphaFoldDB" id="H3AFU3"/>
<dbReference type="InParanoid" id="H3AFU3"/>
<dbReference type="Pfam" id="PF02994">
    <property type="entry name" value="Transposase_22"/>
    <property type="match status" value="1"/>
</dbReference>
<dbReference type="Ensembl" id="ENSLACT00000008582.1">
    <property type="protein sequence ID" value="ENSLACP00000008514.1"/>
    <property type="gene ID" value="ENSLACG00000007535.1"/>
</dbReference>
<dbReference type="STRING" id="7897.ENSLACP00000008514"/>
<evidence type="ECO:0000259" key="1">
    <source>
        <dbReference type="Pfam" id="PF02994"/>
    </source>
</evidence>
<dbReference type="Gene3D" id="3.30.70.1820">
    <property type="entry name" value="L1 transposable element, RRM domain"/>
    <property type="match status" value="1"/>
</dbReference>
<accession>H3AFU3</accession>
<dbReference type="EMBL" id="AFYH01227829">
    <property type="status" value="NOT_ANNOTATED_CDS"/>
    <property type="molecule type" value="Genomic_DNA"/>
</dbReference>
<protein>
    <recommendedName>
        <fullName evidence="1">L1 transposable element RRM domain-containing protein</fullName>
    </recommendedName>
</protein>
<dbReference type="Proteomes" id="UP000008672">
    <property type="component" value="Unassembled WGS sequence"/>
</dbReference>
<dbReference type="InterPro" id="IPR004244">
    <property type="entry name" value="Transposase_22"/>
</dbReference>
<dbReference type="GeneTree" id="ENSGT00940000163843"/>
<dbReference type="PANTHER" id="PTHR11505">
    <property type="entry name" value="L1 TRANSPOSABLE ELEMENT-RELATED"/>
    <property type="match status" value="1"/>
</dbReference>
<dbReference type="eggNOG" id="ENOG502SRQ0">
    <property type="taxonomic scope" value="Eukaryota"/>
</dbReference>
<reference evidence="3" key="1">
    <citation type="submission" date="2011-08" db="EMBL/GenBank/DDBJ databases">
        <title>The draft genome of Latimeria chalumnae.</title>
        <authorList>
            <person name="Di Palma F."/>
            <person name="Alfoldi J."/>
            <person name="Johnson J."/>
            <person name="Berlin A."/>
            <person name="Gnerre S."/>
            <person name="Jaffe D."/>
            <person name="MacCallum I."/>
            <person name="Young S."/>
            <person name="Walker B.J."/>
            <person name="Lander E."/>
            <person name="Lindblad-Toh K."/>
        </authorList>
    </citation>
    <scope>NUCLEOTIDE SEQUENCE [LARGE SCALE GENOMIC DNA]</scope>
    <source>
        <strain evidence="3">Wild caught</strain>
    </source>
</reference>
<evidence type="ECO:0000313" key="3">
    <source>
        <dbReference type="Proteomes" id="UP000008672"/>
    </source>
</evidence>
<dbReference type="OMA" id="LMYDGAR"/>
<dbReference type="InterPro" id="IPR043636">
    <property type="entry name" value="L1_RRM_dom"/>
</dbReference>
<sequence length="175" mass="20296">DRIDDLENRSRRNNVRILGFPEGAEEGNPIAFLSTILPELLGLDPVVPLDIERAHRSLGPRPPPDHRPRAFIVQLLRCTIREKILRAAREKDKVIWRDKKISFYPDLSKDLQQRRQRFAEARQQLQDRGIRYGMFYPATLKVTYNGVTSAYSSPEEVLNFLKSLPPVIFLVQLSY</sequence>
<keyword evidence="3" id="KW-1185">Reference proteome</keyword>
<evidence type="ECO:0000313" key="2">
    <source>
        <dbReference type="Ensembl" id="ENSLACP00000008514.1"/>
    </source>
</evidence>
<name>H3AFU3_LATCH</name>
<reference evidence="2" key="2">
    <citation type="submission" date="2025-08" db="UniProtKB">
        <authorList>
            <consortium name="Ensembl"/>
        </authorList>
    </citation>
    <scope>IDENTIFICATION</scope>
</reference>
<proteinExistence type="predicted"/>
<reference evidence="2" key="3">
    <citation type="submission" date="2025-09" db="UniProtKB">
        <authorList>
            <consortium name="Ensembl"/>
        </authorList>
    </citation>
    <scope>IDENTIFICATION</scope>
</reference>